<proteinExistence type="predicted"/>
<reference evidence="5" key="2">
    <citation type="submission" date="2010-04" db="EMBL/GenBank/DDBJ databases">
        <authorList>
            <person name="Buell R."/>
            <person name="Hamilton J."/>
            <person name="Hostetler J."/>
        </authorList>
    </citation>
    <scope>NUCLEOTIDE SEQUENCE [LARGE SCALE GENOMIC DNA]</scope>
    <source>
        <strain evidence="5">DAOM:BR144</strain>
    </source>
</reference>
<sequence length="566" mass="63330">MAQFTHRFATASPSSNLNCLDPDPAAWNFFYYEVVILDLSASRLVKSDFARLAQVVAAPSASLREVVLNKVINEADSEAYAASFGTLMTELFAVENDSGDEPPSSKSSVRTDLLSRNADFVERFTFDWNLMNVGRVSSLFSAIHMSSWTRKSVKELSLEGSFRRFNGAQCLPWAWLAFGVFHRASRSRLQSLDISCNVLTHDAVNAMMRVLTMANYTNELLGVHTLYTEHDRIGTSVTRPTLHRRCGARLKEHATLWPMKQTSDTEIALKLNDKSVWFEVLQHSKRWTCVLVPGYGALWTRSKSVLAMEMRQQQVRGDGAVSSLKTLRLNALVHKDTERISHVLRELFPLVGASLQHIELRNNPLSNVALVAIMKCCPQLLHLDVSDCELTTITAITDAYERNETRLRSLILAENHIKDRDVRCLMDLVRCTENEREDSNSSPGSNDDAAKSNYSGAAMHLMYLDVDQNPIGRLGLAAIGKALQANKTALHTVILGKKEDPDGLLRGRFAIYENEPLEVQPLGLAQRLALLTVEKDCGTQSLDAVVLQQIFAFAARQVHRTLVWNE</sequence>
<dbReference type="GO" id="GO:0031267">
    <property type="term" value="F:small GTPase binding"/>
    <property type="evidence" value="ECO:0007669"/>
    <property type="project" value="TreeGrafter"/>
</dbReference>
<dbReference type="GO" id="GO:0006913">
    <property type="term" value="P:nucleocytoplasmic transport"/>
    <property type="evidence" value="ECO:0007669"/>
    <property type="project" value="TreeGrafter"/>
</dbReference>
<dbReference type="InterPro" id="IPR032675">
    <property type="entry name" value="LRR_dom_sf"/>
</dbReference>
<keyword evidence="1" id="KW-0343">GTPase activation</keyword>
<dbReference type="InterPro" id="IPR001611">
    <property type="entry name" value="Leu-rich_rpt"/>
</dbReference>
<dbReference type="Gene3D" id="3.80.10.10">
    <property type="entry name" value="Ribonuclease Inhibitor"/>
    <property type="match status" value="1"/>
</dbReference>
<dbReference type="eggNOG" id="ENOG502RX31">
    <property type="taxonomic scope" value="Eukaryota"/>
</dbReference>
<dbReference type="Proteomes" id="UP000019132">
    <property type="component" value="Unassembled WGS sequence"/>
</dbReference>
<dbReference type="GO" id="GO:0005634">
    <property type="term" value="C:nucleus"/>
    <property type="evidence" value="ECO:0007669"/>
    <property type="project" value="TreeGrafter"/>
</dbReference>
<dbReference type="InParanoid" id="K3WVI8"/>
<dbReference type="PANTHER" id="PTHR24113:SF12">
    <property type="entry name" value="RAN GTPASE-ACTIVATING PROTEIN 1"/>
    <property type="match status" value="1"/>
</dbReference>
<dbReference type="SUPFAM" id="SSF52047">
    <property type="entry name" value="RNI-like"/>
    <property type="match status" value="1"/>
</dbReference>
<dbReference type="HOGENOM" id="CLU_018122_0_0_1"/>
<keyword evidence="2" id="KW-0433">Leucine-rich repeat</keyword>
<dbReference type="EMBL" id="GL376599">
    <property type="status" value="NOT_ANNOTATED_CDS"/>
    <property type="molecule type" value="Genomic_DNA"/>
</dbReference>
<dbReference type="OMA" id="ETELWCE"/>
<reference evidence="4" key="3">
    <citation type="submission" date="2015-02" db="UniProtKB">
        <authorList>
            <consortium name="EnsemblProtists"/>
        </authorList>
    </citation>
    <scope>IDENTIFICATION</scope>
    <source>
        <strain evidence="4">DAOM BR144</strain>
    </source>
</reference>
<dbReference type="GO" id="GO:0005096">
    <property type="term" value="F:GTPase activator activity"/>
    <property type="evidence" value="ECO:0007669"/>
    <property type="project" value="UniProtKB-KW"/>
</dbReference>
<reference evidence="5" key="1">
    <citation type="journal article" date="2010" name="Genome Biol.">
        <title>Genome sequence of the necrotrophic plant pathogen Pythium ultimum reveals original pathogenicity mechanisms and effector repertoire.</title>
        <authorList>
            <person name="Levesque C.A."/>
            <person name="Brouwer H."/>
            <person name="Cano L."/>
            <person name="Hamilton J.P."/>
            <person name="Holt C."/>
            <person name="Huitema E."/>
            <person name="Raffaele S."/>
            <person name="Robideau G.P."/>
            <person name="Thines M."/>
            <person name="Win J."/>
            <person name="Zerillo M.M."/>
            <person name="Beakes G.W."/>
            <person name="Boore J.L."/>
            <person name="Busam D."/>
            <person name="Dumas B."/>
            <person name="Ferriera S."/>
            <person name="Fuerstenberg S.I."/>
            <person name="Gachon C.M."/>
            <person name="Gaulin E."/>
            <person name="Govers F."/>
            <person name="Grenville-Briggs L."/>
            <person name="Horner N."/>
            <person name="Hostetler J."/>
            <person name="Jiang R.H."/>
            <person name="Johnson J."/>
            <person name="Krajaejun T."/>
            <person name="Lin H."/>
            <person name="Meijer H.J."/>
            <person name="Moore B."/>
            <person name="Morris P."/>
            <person name="Phuntmart V."/>
            <person name="Puiu D."/>
            <person name="Shetty J."/>
            <person name="Stajich J.E."/>
            <person name="Tripathy S."/>
            <person name="Wawra S."/>
            <person name="van West P."/>
            <person name="Whitty B.R."/>
            <person name="Coutinho P.M."/>
            <person name="Henrissat B."/>
            <person name="Martin F."/>
            <person name="Thomas P.D."/>
            <person name="Tyler B.M."/>
            <person name="De Vries R.P."/>
            <person name="Kamoun S."/>
            <person name="Yandell M."/>
            <person name="Tisserat N."/>
            <person name="Buell C.R."/>
        </authorList>
    </citation>
    <scope>NUCLEOTIDE SEQUENCE</scope>
    <source>
        <strain evidence="5">DAOM:BR144</strain>
    </source>
</reference>
<evidence type="ECO:0000256" key="1">
    <source>
        <dbReference type="ARBA" id="ARBA00022468"/>
    </source>
</evidence>
<name>K3WVI8_GLOUD</name>
<dbReference type="AlphaFoldDB" id="K3WVI8"/>
<evidence type="ECO:0000313" key="4">
    <source>
        <dbReference type="EnsemblProtists" id="PYU1_T008986"/>
    </source>
</evidence>
<evidence type="ECO:0000313" key="5">
    <source>
        <dbReference type="Proteomes" id="UP000019132"/>
    </source>
</evidence>
<dbReference type="EnsemblProtists" id="PYU1_T008986">
    <property type="protein sequence ID" value="PYU1_T008986"/>
    <property type="gene ID" value="PYU1_G008968"/>
</dbReference>
<dbReference type="GO" id="GO:0005829">
    <property type="term" value="C:cytosol"/>
    <property type="evidence" value="ECO:0007669"/>
    <property type="project" value="TreeGrafter"/>
</dbReference>
<protein>
    <submittedName>
        <fullName evidence="4">Uncharacterized protein</fullName>
    </submittedName>
</protein>
<dbReference type="Pfam" id="PF13516">
    <property type="entry name" value="LRR_6"/>
    <property type="match status" value="1"/>
</dbReference>
<evidence type="ECO:0000256" key="2">
    <source>
        <dbReference type="ARBA" id="ARBA00022614"/>
    </source>
</evidence>
<dbReference type="STRING" id="431595.K3WVI8"/>
<evidence type="ECO:0000256" key="3">
    <source>
        <dbReference type="ARBA" id="ARBA00022737"/>
    </source>
</evidence>
<dbReference type="InterPro" id="IPR027038">
    <property type="entry name" value="RanGap"/>
</dbReference>
<dbReference type="PANTHER" id="PTHR24113">
    <property type="entry name" value="RAN GTPASE-ACTIVATING PROTEIN 1"/>
    <property type="match status" value="1"/>
</dbReference>
<dbReference type="VEuPathDB" id="FungiDB:PYU1_G008968"/>
<keyword evidence="5" id="KW-1185">Reference proteome</keyword>
<dbReference type="GO" id="GO:0048471">
    <property type="term" value="C:perinuclear region of cytoplasm"/>
    <property type="evidence" value="ECO:0007669"/>
    <property type="project" value="TreeGrafter"/>
</dbReference>
<organism evidence="4 5">
    <name type="scientific">Globisporangium ultimum (strain ATCC 200006 / CBS 805.95 / DAOM BR144)</name>
    <name type="common">Pythium ultimum</name>
    <dbReference type="NCBI Taxonomy" id="431595"/>
    <lineage>
        <taxon>Eukaryota</taxon>
        <taxon>Sar</taxon>
        <taxon>Stramenopiles</taxon>
        <taxon>Oomycota</taxon>
        <taxon>Peronosporomycetes</taxon>
        <taxon>Pythiales</taxon>
        <taxon>Pythiaceae</taxon>
        <taxon>Globisporangium</taxon>
    </lineage>
</organism>
<accession>K3WVI8</accession>
<keyword evidence="3" id="KW-0677">Repeat</keyword>